<dbReference type="SUPFAM" id="SSF103473">
    <property type="entry name" value="MFS general substrate transporter"/>
    <property type="match status" value="1"/>
</dbReference>
<accession>A0A8J3W3E8</accession>
<name>A0A8J3W3E8_9ACTN</name>
<feature type="transmembrane region" description="Helical" evidence="7">
    <location>
        <begin position="373"/>
        <end position="393"/>
    </location>
</feature>
<feature type="transmembrane region" description="Helical" evidence="7">
    <location>
        <begin position="12"/>
        <end position="34"/>
    </location>
</feature>
<evidence type="ECO:0000256" key="7">
    <source>
        <dbReference type="SAM" id="Phobius"/>
    </source>
</evidence>
<comment type="caution">
    <text evidence="8">The sequence shown here is derived from an EMBL/GenBank/DDBJ whole genome shotgun (WGS) entry which is preliminary data.</text>
</comment>
<dbReference type="RefSeq" id="WP_239315917.1">
    <property type="nucleotide sequence ID" value="NZ_BOOH01000011.1"/>
</dbReference>
<keyword evidence="4 7" id="KW-1133">Transmembrane helix</keyword>
<evidence type="ECO:0000256" key="3">
    <source>
        <dbReference type="ARBA" id="ARBA00022692"/>
    </source>
</evidence>
<keyword evidence="3 7" id="KW-0812">Transmembrane</keyword>
<dbReference type="CDD" id="cd06173">
    <property type="entry name" value="MFS_MefA_like"/>
    <property type="match status" value="1"/>
</dbReference>
<evidence type="ECO:0000256" key="2">
    <source>
        <dbReference type="ARBA" id="ARBA00022475"/>
    </source>
</evidence>
<dbReference type="GO" id="GO:0005886">
    <property type="term" value="C:plasma membrane"/>
    <property type="evidence" value="ECO:0007669"/>
    <property type="project" value="UniProtKB-SubCell"/>
</dbReference>
<dbReference type="EMBL" id="BOOH01000011">
    <property type="protein sequence ID" value="GIH74732.1"/>
    <property type="molecule type" value="Genomic_DNA"/>
</dbReference>
<proteinExistence type="predicted"/>
<dbReference type="PANTHER" id="PTHR23513:SF6">
    <property type="entry name" value="MAJOR FACILITATOR SUPERFAMILY ASSOCIATED DOMAIN-CONTAINING PROTEIN"/>
    <property type="match status" value="1"/>
</dbReference>
<keyword evidence="9" id="KW-1185">Reference proteome</keyword>
<feature type="transmembrane region" description="Helical" evidence="7">
    <location>
        <begin position="73"/>
        <end position="93"/>
    </location>
</feature>
<dbReference type="AlphaFoldDB" id="A0A8J3W3E8"/>
<feature type="transmembrane region" description="Helical" evidence="7">
    <location>
        <begin position="144"/>
        <end position="161"/>
    </location>
</feature>
<dbReference type="Gene3D" id="1.20.1250.20">
    <property type="entry name" value="MFS general substrate transporter like domains"/>
    <property type="match status" value="1"/>
</dbReference>
<feature type="transmembrane region" description="Helical" evidence="7">
    <location>
        <begin position="46"/>
        <end position="66"/>
    </location>
</feature>
<comment type="subcellular location">
    <subcellularLocation>
        <location evidence="1">Cell membrane</location>
        <topology evidence="1">Multi-pass membrane protein</topology>
    </subcellularLocation>
</comment>
<feature type="transmembrane region" description="Helical" evidence="7">
    <location>
        <begin position="310"/>
        <end position="329"/>
    </location>
</feature>
<evidence type="ECO:0000313" key="9">
    <source>
        <dbReference type="Proteomes" id="UP000616724"/>
    </source>
</evidence>
<evidence type="ECO:0000256" key="5">
    <source>
        <dbReference type="ARBA" id="ARBA00023136"/>
    </source>
</evidence>
<dbReference type="PANTHER" id="PTHR23513">
    <property type="entry name" value="INTEGRAL MEMBRANE EFFLUX PROTEIN-RELATED"/>
    <property type="match status" value="1"/>
</dbReference>
<feature type="region of interest" description="Disordered" evidence="6">
    <location>
        <begin position="192"/>
        <end position="226"/>
    </location>
</feature>
<evidence type="ECO:0000256" key="4">
    <source>
        <dbReference type="ARBA" id="ARBA00022989"/>
    </source>
</evidence>
<evidence type="ECO:0000256" key="1">
    <source>
        <dbReference type="ARBA" id="ARBA00004651"/>
    </source>
</evidence>
<keyword evidence="5 7" id="KW-0472">Membrane</keyword>
<feature type="transmembrane region" description="Helical" evidence="7">
    <location>
        <begin position="99"/>
        <end position="123"/>
    </location>
</feature>
<keyword evidence="2" id="KW-1003">Cell membrane</keyword>
<dbReference type="InterPro" id="IPR011701">
    <property type="entry name" value="MFS"/>
</dbReference>
<dbReference type="InterPro" id="IPR036259">
    <property type="entry name" value="MFS_trans_sf"/>
</dbReference>
<feature type="compositionally biased region" description="Pro residues" evidence="6">
    <location>
        <begin position="192"/>
        <end position="220"/>
    </location>
</feature>
<organism evidence="8 9">
    <name type="scientific">Planobispora longispora</name>
    <dbReference type="NCBI Taxonomy" id="28887"/>
    <lineage>
        <taxon>Bacteria</taxon>
        <taxon>Bacillati</taxon>
        <taxon>Actinomycetota</taxon>
        <taxon>Actinomycetes</taxon>
        <taxon>Streptosporangiales</taxon>
        <taxon>Streptosporangiaceae</taxon>
        <taxon>Planobispora</taxon>
    </lineage>
</organism>
<reference evidence="8 9" key="1">
    <citation type="submission" date="2021-01" db="EMBL/GenBank/DDBJ databases">
        <title>Whole genome shotgun sequence of Planobispora longispora NBRC 13918.</title>
        <authorList>
            <person name="Komaki H."/>
            <person name="Tamura T."/>
        </authorList>
    </citation>
    <scope>NUCLEOTIDE SEQUENCE [LARGE SCALE GENOMIC DNA]</scope>
    <source>
        <strain evidence="8 9">NBRC 13918</strain>
    </source>
</reference>
<dbReference type="GO" id="GO:0022857">
    <property type="term" value="F:transmembrane transporter activity"/>
    <property type="evidence" value="ECO:0007669"/>
    <property type="project" value="InterPro"/>
</dbReference>
<dbReference type="Proteomes" id="UP000616724">
    <property type="component" value="Unassembled WGS sequence"/>
</dbReference>
<protein>
    <submittedName>
        <fullName evidence="8">MFS transporter</fullName>
    </submittedName>
</protein>
<dbReference type="Pfam" id="PF07690">
    <property type="entry name" value="MFS_1"/>
    <property type="match status" value="1"/>
</dbReference>
<gene>
    <name evidence="8" type="ORF">Plo01_11610</name>
</gene>
<feature type="transmembrane region" description="Helical" evidence="7">
    <location>
        <begin position="281"/>
        <end position="303"/>
    </location>
</feature>
<feature type="transmembrane region" description="Helical" evidence="7">
    <location>
        <begin position="335"/>
        <end position="353"/>
    </location>
</feature>
<feature type="transmembrane region" description="Helical" evidence="7">
    <location>
        <begin position="399"/>
        <end position="422"/>
    </location>
</feature>
<sequence length="427" mass="43297">MLTVLRRRDFRLVYAAMATSLLGDASLLLIPAILAKKLTGSDGAAGLTLLFFTLPLCVSPLFGWVIDRFDRRRFLVGACLASAAGIMPLAAVSGPDTVWLAYLASAAMGCSYTAVFGALNGLLKSMLPERLLVDANSVLQVTRQGLRLVGPLLGVAVYTGFGLWAAVLLDAATFVAAALAFAALPPGPPAALPPGPPAAPPRHGPAAPPRDGPAGPPRPEPAGRPERSRLRAELLAGARHIAGEPGIRRAVGSFCLMSAAAGATESLIFAVIQAAGRPPEFTAFTSTAMGIGAVAGGTLAAPAVRRWGELPVIGAGIGLHGLAVALWLLSADVTLAAAMLVSGGGLTAAGIAVRTLKQRRSPGHVLGRVSTAFDALTGALQLASIAAGAVLVTVVDHRILLVAVAAVICWAGARCFGVAQAVSPRAG</sequence>
<evidence type="ECO:0000313" key="8">
    <source>
        <dbReference type="EMBL" id="GIH74732.1"/>
    </source>
</evidence>
<evidence type="ECO:0000256" key="6">
    <source>
        <dbReference type="SAM" id="MobiDB-lite"/>
    </source>
</evidence>